<dbReference type="SUPFAM" id="SSF47240">
    <property type="entry name" value="Ferritin-like"/>
    <property type="match status" value="1"/>
</dbReference>
<evidence type="ECO:0000256" key="13">
    <source>
        <dbReference type="SAM" id="MobiDB-lite"/>
    </source>
</evidence>
<evidence type="ECO:0000256" key="9">
    <source>
        <dbReference type="ARBA" id="ARBA00025523"/>
    </source>
</evidence>
<keyword evidence="5" id="KW-0479">Metal-binding</keyword>
<dbReference type="PANTHER" id="PTHR23409">
    <property type="entry name" value="RIBONUCLEOSIDE-DIPHOSPHATE REDUCTASE SMALL CHAIN"/>
    <property type="match status" value="1"/>
</dbReference>
<dbReference type="GeneID" id="80544285"/>
<evidence type="ECO:0000256" key="1">
    <source>
        <dbReference type="ARBA" id="ARBA00001962"/>
    </source>
</evidence>
<dbReference type="InterPro" id="IPR009078">
    <property type="entry name" value="Ferritin-like_SF"/>
</dbReference>
<evidence type="ECO:0000256" key="10">
    <source>
        <dbReference type="ARBA" id="ARBA00030749"/>
    </source>
</evidence>
<dbReference type="KEGG" id="vg:80544285"/>
<evidence type="ECO:0000256" key="3">
    <source>
        <dbReference type="ARBA" id="ARBA00012274"/>
    </source>
</evidence>
<dbReference type="RefSeq" id="YP_010805391.1">
    <property type="nucleotide sequence ID" value="NC_077147.1"/>
</dbReference>
<comment type="cofactor">
    <cofactor evidence="1">
        <name>Fe cation</name>
        <dbReference type="ChEBI" id="CHEBI:24875"/>
    </cofactor>
</comment>
<dbReference type="InterPro" id="IPR000358">
    <property type="entry name" value="RNR_small_fam"/>
</dbReference>
<comment type="similarity">
    <text evidence="2">Belongs to the ribonucleoside diphosphate reductase small chain family.</text>
</comment>
<dbReference type="GO" id="GO:0009263">
    <property type="term" value="P:deoxyribonucleotide biosynthetic process"/>
    <property type="evidence" value="ECO:0007669"/>
    <property type="project" value="UniProtKB-KW"/>
</dbReference>
<organism evidence="14 15">
    <name type="scientific">Olene mendosa nucleopolyhedrovirus</name>
    <dbReference type="NCBI Taxonomy" id="2933796"/>
    <lineage>
        <taxon>Viruses</taxon>
        <taxon>Viruses incertae sedis</taxon>
        <taxon>Naldaviricetes</taxon>
        <taxon>Lefavirales</taxon>
        <taxon>Baculoviridae</taxon>
        <taxon>Alphabaculovirus</taxon>
        <taxon>Alphabaculovirus olmendosae</taxon>
    </lineage>
</organism>
<proteinExistence type="inferred from homology"/>
<dbReference type="InterPro" id="IPR033909">
    <property type="entry name" value="RNR_small"/>
</dbReference>
<keyword evidence="6" id="KW-0560">Oxidoreductase</keyword>
<comment type="subunit">
    <text evidence="11">Interacts with RNR1/OPG080 subunit. Can interact with host RNR1 supunit.</text>
</comment>
<dbReference type="PROSITE" id="PS00368">
    <property type="entry name" value="RIBORED_SMALL"/>
    <property type="match status" value="1"/>
</dbReference>
<accession>A0AAX3AVA9</accession>
<reference evidence="14 15" key="1">
    <citation type="journal article" date="2022" name="Virus Genes">
        <title>The complete genome sequence of an alphabaculovirus from the brown tussock moth, Olene mendosa Hubner, expands our knowledge of lymantriine baculovirus diversity and evolution.</title>
        <authorList>
            <person name="Harrison R.L."/>
            <person name="Rowley D.L."/>
        </authorList>
    </citation>
    <scope>NUCLEOTIDE SEQUENCE [LARGE SCALE GENOMIC DNA]</scope>
    <source>
        <strain evidence="14">435</strain>
    </source>
</reference>
<dbReference type="Gene3D" id="1.10.620.20">
    <property type="entry name" value="Ribonucleotide Reductase, subunit A"/>
    <property type="match status" value="1"/>
</dbReference>
<dbReference type="InterPro" id="IPR030475">
    <property type="entry name" value="RNR_small_AS"/>
</dbReference>
<dbReference type="Pfam" id="PF00268">
    <property type="entry name" value="Ribonuc_red_sm"/>
    <property type="match status" value="1"/>
</dbReference>
<evidence type="ECO:0000256" key="2">
    <source>
        <dbReference type="ARBA" id="ARBA00009303"/>
    </source>
</evidence>
<sequence>MEPLKVQTEPLKAQTEPLKSQTEPLKVQTEAPADDERPFDPQAEPLLRENPGRFVIFPIQYSDMWSMYKKAEASFWTVEEVDLSKDMSDWERLNDNERHFIKHVLAFFAASDGIVNENLVERFAQEVQVVEARCFYGFQIAMENVHSEMYSTLIDTYVRSSEEKFRLLNAIETMPCVKEKAEWALRWIASKEAAFGERLVAFAAVEGVFFSGSFAAIFWLKKRGLMPGLTFSNELISRDEGLHCDFACLMFKHLVQRPSAARVREIITDAVAIEQRFLTEALPVRLLGLNCETMSQYIEFVADRLLVDLIGAKHYNTANPLDFMTLISLEGKTNFFEKKVGEYQKFGVMFAKDDTFTLDADF</sequence>
<dbReference type="EMBL" id="MZ766431">
    <property type="protein sequence ID" value="UOQ18890.1"/>
    <property type="molecule type" value="Genomic_DNA"/>
</dbReference>
<evidence type="ECO:0000256" key="7">
    <source>
        <dbReference type="ARBA" id="ARBA00023004"/>
    </source>
</evidence>
<keyword evidence="8" id="KW-0215">Deoxyribonucleotide synthesis</keyword>
<feature type="region of interest" description="Disordered" evidence="13">
    <location>
        <begin position="1"/>
        <end position="44"/>
    </location>
</feature>
<dbReference type="FunFam" id="1.10.620.20:FF:000004">
    <property type="entry name" value="Ribonucleoside-diphosphate reductase subunit M2 B"/>
    <property type="match status" value="1"/>
</dbReference>
<dbReference type="GO" id="GO:0004748">
    <property type="term" value="F:ribonucleoside-diphosphate reductase activity, thioredoxin disulfide as acceptor"/>
    <property type="evidence" value="ECO:0007669"/>
    <property type="project" value="UniProtKB-EC"/>
</dbReference>
<dbReference type="InterPro" id="IPR012348">
    <property type="entry name" value="RNR-like"/>
</dbReference>
<evidence type="ECO:0000256" key="11">
    <source>
        <dbReference type="ARBA" id="ARBA00034785"/>
    </source>
</evidence>
<evidence type="ECO:0000256" key="5">
    <source>
        <dbReference type="ARBA" id="ARBA00022723"/>
    </source>
</evidence>
<keyword evidence="15" id="KW-1185">Reference proteome</keyword>
<dbReference type="PANTHER" id="PTHR23409:SF18">
    <property type="entry name" value="RIBONUCLEOSIDE-DIPHOSPHATE REDUCTASE SUBUNIT M2"/>
    <property type="match status" value="1"/>
</dbReference>
<evidence type="ECO:0000256" key="4">
    <source>
        <dbReference type="ARBA" id="ARBA00014347"/>
    </source>
</evidence>
<protein>
    <recommendedName>
        <fullName evidence="4">Ribonucleoside-diphosphate reductase small chain</fullName>
        <ecNumber evidence="3">1.17.4.1</ecNumber>
    </recommendedName>
    <alternativeName>
        <fullName evidence="10">Ribonucleotide reductase small subunit</fullName>
    </alternativeName>
    <alternativeName>
        <fullName evidence="12">Ribonucleotide reductase subunit 2</fullName>
    </alternativeName>
</protein>
<dbReference type="CDD" id="cd01049">
    <property type="entry name" value="RNRR2"/>
    <property type="match status" value="1"/>
</dbReference>
<evidence type="ECO:0000256" key="8">
    <source>
        <dbReference type="ARBA" id="ARBA00023116"/>
    </source>
</evidence>
<dbReference type="Proteomes" id="UP001157381">
    <property type="component" value="Segment"/>
</dbReference>
<evidence type="ECO:0000256" key="12">
    <source>
        <dbReference type="ARBA" id="ARBA00034894"/>
    </source>
</evidence>
<dbReference type="EC" id="1.17.4.1" evidence="3"/>
<evidence type="ECO:0000313" key="15">
    <source>
        <dbReference type="Proteomes" id="UP001157381"/>
    </source>
</evidence>
<dbReference type="GO" id="GO:0046872">
    <property type="term" value="F:metal ion binding"/>
    <property type="evidence" value="ECO:0007669"/>
    <property type="project" value="UniProtKB-KW"/>
</dbReference>
<keyword evidence="7" id="KW-0408">Iron</keyword>
<evidence type="ECO:0000256" key="6">
    <source>
        <dbReference type="ARBA" id="ARBA00023002"/>
    </source>
</evidence>
<evidence type="ECO:0000313" key="14">
    <source>
        <dbReference type="EMBL" id="UOQ18890.1"/>
    </source>
</evidence>
<name>A0AAX3AVA9_9ABAC</name>
<comment type="function">
    <text evidence="9">Ribonucleoside-diphosphate reductase holoenzyme provides the precursors necessary for viral DNA synthesis. Allows virus growth in non-dividing cells. Catalyzes the biosynthesis of deoxyribonucleotides from the corresponding ribonucleotides.</text>
</comment>